<feature type="chain" id="PRO_5046374690" description="DUF998 domain-containing protein" evidence="2">
    <location>
        <begin position="35"/>
        <end position="218"/>
    </location>
</feature>
<feature type="transmembrane region" description="Helical" evidence="1">
    <location>
        <begin position="188"/>
        <end position="211"/>
    </location>
</feature>
<name>A0ABP4XBB6_9ACTN</name>
<dbReference type="RefSeq" id="WP_344088202.1">
    <property type="nucleotide sequence ID" value="NZ_BAAALS010000046.1"/>
</dbReference>
<feature type="transmembrane region" description="Helical" evidence="1">
    <location>
        <begin position="94"/>
        <end position="110"/>
    </location>
</feature>
<evidence type="ECO:0000313" key="3">
    <source>
        <dbReference type="EMBL" id="GAA1776167.1"/>
    </source>
</evidence>
<protein>
    <recommendedName>
        <fullName evidence="5">DUF998 domain-containing protein</fullName>
    </recommendedName>
</protein>
<reference evidence="4" key="1">
    <citation type="journal article" date="2019" name="Int. J. Syst. Evol. Microbiol.">
        <title>The Global Catalogue of Microorganisms (GCM) 10K type strain sequencing project: providing services to taxonomists for standard genome sequencing and annotation.</title>
        <authorList>
            <consortium name="The Broad Institute Genomics Platform"/>
            <consortium name="The Broad Institute Genome Sequencing Center for Infectious Disease"/>
            <person name="Wu L."/>
            <person name="Ma J."/>
        </authorList>
    </citation>
    <scope>NUCLEOTIDE SEQUENCE [LARGE SCALE GENOMIC DNA]</scope>
    <source>
        <strain evidence="4">JCM 13249</strain>
    </source>
</reference>
<evidence type="ECO:0008006" key="5">
    <source>
        <dbReference type="Google" id="ProtNLM"/>
    </source>
</evidence>
<comment type="caution">
    <text evidence="3">The sequence shown here is derived from an EMBL/GenBank/DDBJ whole genome shotgun (WGS) entry which is preliminary data.</text>
</comment>
<gene>
    <name evidence="3" type="ORF">GCM10009681_54460</name>
</gene>
<evidence type="ECO:0000256" key="2">
    <source>
        <dbReference type="SAM" id="SignalP"/>
    </source>
</evidence>
<dbReference type="EMBL" id="BAAALS010000046">
    <property type="protein sequence ID" value="GAA1776167.1"/>
    <property type="molecule type" value="Genomic_DNA"/>
</dbReference>
<accession>A0ABP4XBB6</accession>
<keyword evidence="4" id="KW-1185">Reference proteome</keyword>
<evidence type="ECO:0000313" key="4">
    <source>
        <dbReference type="Proteomes" id="UP001500655"/>
    </source>
</evidence>
<feature type="transmembrane region" description="Helical" evidence="1">
    <location>
        <begin position="161"/>
        <end position="182"/>
    </location>
</feature>
<dbReference type="Pfam" id="PF06197">
    <property type="entry name" value="DUF998"/>
    <property type="match status" value="1"/>
</dbReference>
<proteinExistence type="predicted"/>
<keyword evidence="2" id="KW-0732">Signal</keyword>
<feature type="transmembrane region" description="Helical" evidence="1">
    <location>
        <begin position="63"/>
        <end position="82"/>
    </location>
</feature>
<keyword evidence="1" id="KW-0812">Transmembrane</keyword>
<keyword evidence="1" id="KW-1133">Transmembrane helix</keyword>
<organism evidence="3 4">
    <name type="scientific">Luedemannella helvata</name>
    <dbReference type="NCBI Taxonomy" id="349315"/>
    <lineage>
        <taxon>Bacteria</taxon>
        <taxon>Bacillati</taxon>
        <taxon>Actinomycetota</taxon>
        <taxon>Actinomycetes</taxon>
        <taxon>Micromonosporales</taxon>
        <taxon>Micromonosporaceae</taxon>
        <taxon>Luedemannella</taxon>
    </lineage>
</organism>
<keyword evidence="1" id="KW-0472">Membrane</keyword>
<feature type="signal peptide" evidence="2">
    <location>
        <begin position="1"/>
        <end position="34"/>
    </location>
</feature>
<dbReference type="Proteomes" id="UP001500655">
    <property type="component" value="Unassembled WGS sequence"/>
</dbReference>
<dbReference type="InterPro" id="IPR009339">
    <property type="entry name" value="DUF998"/>
</dbReference>
<evidence type="ECO:0000256" key="1">
    <source>
        <dbReference type="SAM" id="Phobius"/>
    </source>
</evidence>
<sequence length="218" mass="22009">MSTIPADATTVRPRTATKPLLVAGALAAPLFATASLAQAFTRAGFDLTRHPLSMLSTGDLGWLQITTFVLTGALMIAGAAGLRRMLASRWAPRLLTVTGTGMIVAGIFTMDPGDGFPAGTPAGPGTTLSWHAGLHLAAGTVSFAALIAACFVLARQLAGRGVRIASLVAGTALLAGNVWAMAGGRAGSLTLAIGVIAAMAWISALHGRLLAADPAQRS</sequence>
<feature type="transmembrane region" description="Helical" evidence="1">
    <location>
        <begin position="130"/>
        <end position="154"/>
    </location>
</feature>